<dbReference type="Proteomes" id="UP000244140">
    <property type="component" value="Unassembled WGS sequence"/>
</dbReference>
<evidence type="ECO:0000313" key="5">
    <source>
        <dbReference type="Proteomes" id="UP000254396"/>
    </source>
</evidence>
<evidence type="ECO:0000313" key="4">
    <source>
        <dbReference type="Proteomes" id="UP000244140"/>
    </source>
</evidence>
<dbReference type="Proteomes" id="UP000254396">
    <property type="component" value="Unassembled WGS sequence"/>
</dbReference>
<evidence type="ECO:0000259" key="1">
    <source>
        <dbReference type="Pfam" id="PF24746"/>
    </source>
</evidence>
<feature type="domain" description="DUF7694" evidence="1">
    <location>
        <begin position="50"/>
        <end position="106"/>
    </location>
</feature>
<evidence type="ECO:0000313" key="3">
    <source>
        <dbReference type="EMBL" id="STP65648.1"/>
    </source>
</evidence>
<comment type="caution">
    <text evidence="2">The sequence shown here is derived from an EMBL/GenBank/DDBJ whole genome shotgun (WGS) entry which is preliminary data.</text>
</comment>
<dbReference type="Pfam" id="PF24746">
    <property type="entry name" value="DUF7694"/>
    <property type="match status" value="1"/>
</dbReference>
<sequence length="116" mass="13718">MNRNKWQRVPAPNTRGAKMHGWVREMDEAYREVNGEYAVLVRTLNTKLGTVKHAAIRNATETDITWSEKQRIKNEIFGEEKQAIEFFPKQSELIDEANMYHLWILEDCELEFGIYE</sequence>
<protein>
    <recommendedName>
        <fullName evidence="1">DUF7694 domain-containing protein</fullName>
    </recommendedName>
</protein>
<reference evidence="3 5" key="2">
    <citation type="submission" date="2018-06" db="EMBL/GenBank/DDBJ databases">
        <authorList>
            <consortium name="Pathogen Informatics"/>
            <person name="Doyle S."/>
        </authorList>
    </citation>
    <scope>NUCLEOTIDE SEQUENCE [LARGE SCALE GENOMIC DNA]</scope>
    <source>
        <strain evidence="3 5">NCTC13379</strain>
    </source>
</reference>
<proteinExistence type="predicted"/>
<gene>
    <name evidence="2" type="ORF">DAI13_10700</name>
    <name evidence="3" type="ORF">NCTC13379_01718</name>
</gene>
<accession>A0A855UGC3</accession>
<name>A0A855UGC3_ENTFL</name>
<dbReference type="InterPro" id="IPR056111">
    <property type="entry name" value="DUF7694"/>
</dbReference>
<dbReference type="EMBL" id="PZZH01000001">
    <property type="protein sequence ID" value="PTN78192.1"/>
    <property type="molecule type" value="Genomic_DNA"/>
</dbReference>
<evidence type="ECO:0000313" key="2">
    <source>
        <dbReference type="EMBL" id="PTN78192.1"/>
    </source>
</evidence>
<organism evidence="2 4">
    <name type="scientific">Enterococcus faecalis</name>
    <name type="common">Streptococcus faecalis</name>
    <dbReference type="NCBI Taxonomy" id="1351"/>
    <lineage>
        <taxon>Bacteria</taxon>
        <taxon>Bacillati</taxon>
        <taxon>Bacillota</taxon>
        <taxon>Bacilli</taxon>
        <taxon>Lactobacillales</taxon>
        <taxon>Enterococcaceae</taxon>
        <taxon>Enterococcus</taxon>
    </lineage>
</organism>
<dbReference type="RefSeq" id="WP_010714057.1">
    <property type="nucleotide sequence ID" value="NZ_AP026714.1"/>
</dbReference>
<reference evidence="2 4" key="1">
    <citation type="submission" date="2018-04" db="EMBL/GenBank/DDBJ databases">
        <authorList>
            <person name="Van Tyne D."/>
        </authorList>
    </citation>
    <scope>NUCLEOTIDE SEQUENCE [LARGE SCALE GENOMIC DNA]</scope>
    <source>
        <strain evidence="2 4">B2535</strain>
    </source>
</reference>
<dbReference type="AlphaFoldDB" id="A0A855UGC3"/>
<dbReference type="EMBL" id="UGIX01000001">
    <property type="protein sequence ID" value="STP65648.1"/>
    <property type="molecule type" value="Genomic_DNA"/>
</dbReference>